<evidence type="ECO:0000256" key="1">
    <source>
        <dbReference type="SAM" id="MobiDB-lite"/>
    </source>
</evidence>
<dbReference type="Gene3D" id="1.20.1070.10">
    <property type="entry name" value="Rhodopsin 7-helix transmembrane proteins"/>
    <property type="match status" value="1"/>
</dbReference>
<protein>
    <recommendedName>
        <fullName evidence="5">G-protein coupled receptors family 1 profile domain-containing protein</fullName>
    </recommendedName>
</protein>
<comment type="caution">
    <text evidence="3">The sequence shown here is derived from an EMBL/GenBank/DDBJ whole genome shotgun (WGS) entry which is preliminary data.</text>
</comment>
<gene>
    <name evidence="3" type="ORF">FSP39_021276</name>
</gene>
<dbReference type="Proteomes" id="UP001186944">
    <property type="component" value="Unassembled WGS sequence"/>
</dbReference>
<keyword evidence="2" id="KW-1133">Transmembrane helix</keyword>
<feature type="transmembrane region" description="Helical" evidence="2">
    <location>
        <begin position="69"/>
        <end position="93"/>
    </location>
</feature>
<accession>A0AA88Y1T5</accession>
<feature type="compositionally biased region" description="Polar residues" evidence="1">
    <location>
        <begin position="29"/>
        <end position="45"/>
    </location>
</feature>
<name>A0AA88Y1T5_PINIB</name>
<evidence type="ECO:0000313" key="4">
    <source>
        <dbReference type="Proteomes" id="UP001186944"/>
    </source>
</evidence>
<sequence length="155" mass="17657">MRRPSEVQMSTSVTEMNSLAENSTKKSQESTNGDRSTLSRGNKTSTIRRDNPCRSQGEKQMQVAIRNTLTLMVASAFSYIGLLPIILRAIIRIVNEDTYDRIDEALGPVGKNILIRGYFLNNVVNPFVYCFMDRCFRKGLTKLYRPILSIFTKRP</sequence>
<dbReference type="EMBL" id="VSWD01000008">
    <property type="protein sequence ID" value="KAK3095953.1"/>
    <property type="molecule type" value="Genomic_DNA"/>
</dbReference>
<keyword evidence="2" id="KW-0472">Membrane</keyword>
<keyword evidence="4" id="KW-1185">Reference proteome</keyword>
<dbReference type="AlphaFoldDB" id="A0AA88Y1T5"/>
<keyword evidence="2" id="KW-0812">Transmembrane</keyword>
<organism evidence="3 4">
    <name type="scientific">Pinctada imbricata</name>
    <name type="common">Atlantic pearl-oyster</name>
    <name type="synonym">Pinctada martensii</name>
    <dbReference type="NCBI Taxonomy" id="66713"/>
    <lineage>
        <taxon>Eukaryota</taxon>
        <taxon>Metazoa</taxon>
        <taxon>Spiralia</taxon>
        <taxon>Lophotrochozoa</taxon>
        <taxon>Mollusca</taxon>
        <taxon>Bivalvia</taxon>
        <taxon>Autobranchia</taxon>
        <taxon>Pteriomorphia</taxon>
        <taxon>Pterioida</taxon>
        <taxon>Pterioidea</taxon>
        <taxon>Pteriidae</taxon>
        <taxon>Pinctada</taxon>
    </lineage>
</organism>
<evidence type="ECO:0000256" key="2">
    <source>
        <dbReference type="SAM" id="Phobius"/>
    </source>
</evidence>
<dbReference type="SUPFAM" id="SSF81321">
    <property type="entry name" value="Family A G protein-coupled receptor-like"/>
    <property type="match status" value="1"/>
</dbReference>
<feature type="region of interest" description="Disordered" evidence="1">
    <location>
        <begin position="1"/>
        <end position="59"/>
    </location>
</feature>
<feature type="compositionally biased region" description="Polar residues" evidence="1">
    <location>
        <begin position="7"/>
        <end position="22"/>
    </location>
</feature>
<evidence type="ECO:0000313" key="3">
    <source>
        <dbReference type="EMBL" id="KAK3095953.1"/>
    </source>
</evidence>
<evidence type="ECO:0008006" key="5">
    <source>
        <dbReference type="Google" id="ProtNLM"/>
    </source>
</evidence>
<feature type="transmembrane region" description="Helical" evidence="2">
    <location>
        <begin position="113"/>
        <end position="132"/>
    </location>
</feature>
<reference evidence="3" key="1">
    <citation type="submission" date="2019-08" db="EMBL/GenBank/DDBJ databases">
        <title>The improved chromosome-level genome for the pearl oyster Pinctada fucata martensii using PacBio sequencing and Hi-C.</title>
        <authorList>
            <person name="Zheng Z."/>
        </authorList>
    </citation>
    <scope>NUCLEOTIDE SEQUENCE</scope>
    <source>
        <strain evidence="3">ZZ-2019</strain>
        <tissue evidence="3">Adductor muscle</tissue>
    </source>
</reference>
<proteinExistence type="predicted"/>